<reference evidence="4 5" key="1">
    <citation type="submission" date="2024-07" db="EMBL/GenBank/DDBJ databases">
        <title>Uliginosibacterium flavum JJ3220;KACC:17644.</title>
        <authorList>
            <person name="Kim M.K."/>
        </authorList>
    </citation>
    <scope>NUCLEOTIDE SEQUENCE [LARGE SCALE GENOMIC DNA]</scope>
    <source>
        <strain evidence="4 5">KACC:17644</strain>
    </source>
</reference>
<evidence type="ECO:0000313" key="4">
    <source>
        <dbReference type="EMBL" id="MET7015393.1"/>
    </source>
</evidence>
<dbReference type="InterPro" id="IPR025392">
    <property type="entry name" value="DUF4124"/>
</dbReference>
<evidence type="ECO:0000256" key="2">
    <source>
        <dbReference type="SAM" id="SignalP"/>
    </source>
</evidence>
<name>A0ABV2TPF0_9RHOO</name>
<dbReference type="Pfam" id="PF13511">
    <property type="entry name" value="DUF4124"/>
    <property type="match status" value="1"/>
</dbReference>
<keyword evidence="5" id="KW-1185">Reference proteome</keyword>
<evidence type="ECO:0000259" key="3">
    <source>
        <dbReference type="Pfam" id="PF13511"/>
    </source>
</evidence>
<feature type="signal peptide" evidence="2">
    <location>
        <begin position="1"/>
        <end position="19"/>
    </location>
</feature>
<sequence length="193" mass="20303">MKRIVLLLALSGLALGAQAEIYKWVDADGKIQYGDAPPKEAKTKKVSGGVMVVPAMVVPPPAASAPAAAPAPVKAKPEPEAREEGVRSGGISIKPEAPAAPADPDAVARAEARQRAIDLCRQNRGSNCENEVDAQLYGQAGRTYAPAPVVIPGWSQPPIRPSNRPGAKAPDSRQSAPVRERESTLKRVVPEKK</sequence>
<comment type="caution">
    <text evidence="4">The sequence shown here is derived from an EMBL/GenBank/DDBJ whole genome shotgun (WGS) entry which is preliminary data.</text>
</comment>
<dbReference type="Proteomes" id="UP001549691">
    <property type="component" value="Unassembled WGS sequence"/>
</dbReference>
<organism evidence="4 5">
    <name type="scientific">Uliginosibacterium flavum</name>
    <dbReference type="NCBI Taxonomy" id="1396831"/>
    <lineage>
        <taxon>Bacteria</taxon>
        <taxon>Pseudomonadati</taxon>
        <taxon>Pseudomonadota</taxon>
        <taxon>Betaproteobacteria</taxon>
        <taxon>Rhodocyclales</taxon>
        <taxon>Zoogloeaceae</taxon>
        <taxon>Uliginosibacterium</taxon>
    </lineage>
</organism>
<feature type="compositionally biased region" description="Basic and acidic residues" evidence="1">
    <location>
        <begin position="178"/>
        <end position="193"/>
    </location>
</feature>
<feature type="domain" description="DUF4124" evidence="3">
    <location>
        <begin position="8"/>
        <end position="70"/>
    </location>
</feature>
<evidence type="ECO:0000313" key="5">
    <source>
        <dbReference type="Proteomes" id="UP001549691"/>
    </source>
</evidence>
<dbReference type="EMBL" id="JBEWZI010000016">
    <property type="protein sequence ID" value="MET7015393.1"/>
    <property type="molecule type" value="Genomic_DNA"/>
</dbReference>
<proteinExistence type="predicted"/>
<keyword evidence="2" id="KW-0732">Signal</keyword>
<accession>A0ABV2TPF0</accession>
<feature type="region of interest" description="Disordered" evidence="1">
    <location>
        <begin position="63"/>
        <end position="103"/>
    </location>
</feature>
<feature type="compositionally biased region" description="Basic and acidic residues" evidence="1">
    <location>
        <begin position="75"/>
        <end position="86"/>
    </location>
</feature>
<gene>
    <name evidence="4" type="ORF">ABXR19_14475</name>
</gene>
<dbReference type="RefSeq" id="WP_354601852.1">
    <property type="nucleotide sequence ID" value="NZ_JBEWZI010000016.1"/>
</dbReference>
<feature type="chain" id="PRO_5047222666" evidence="2">
    <location>
        <begin position="20"/>
        <end position="193"/>
    </location>
</feature>
<protein>
    <submittedName>
        <fullName evidence="4">DUF4124 domain-containing protein</fullName>
    </submittedName>
</protein>
<evidence type="ECO:0000256" key="1">
    <source>
        <dbReference type="SAM" id="MobiDB-lite"/>
    </source>
</evidence>
<feature type="compositionally biased region" description="Low complexity" evidence="1">
    <location>
        <begin position="64"/>
        <end position="74"/>
    </location>
</feature>
<feature type="region of interest" description="Disordered" evidence="1">
    <location>
        <begin position="148"/>
        <end position="193"/>
    </location>
</feature>